<keyword evidence="3" id="KW-1185">Reference proteome</keyword>
<feature type="domain" description="Enoyl reductase (ER)" evidence="1">
    <location>
        <begin position="22"/>
        <end position="326"/>
    </location>
</feature>
<evidence type="ECO:0000313" key="3">
    <source>
        <dbReference type="Proteomes" id="UP000179786"/>
    </source>
</evidence>
<dbReference type="OrthoDB" id="9771084at2"/>
<dbReference type="Gene3D" id="3.40.50.720">
    <property type="entry name" value="NAD(P)-binding Rossmann-like Domain"/>
    <property type="match status" value="1"/>
</dbReference>
<dbReference type="InterPro" id="IPR051397">
    <property type="entry name" value="Zn-ADH-like_protein"/>
</dbReference>
<reference evidence="2 3" key="1">
    <citation type="submission" date="2016-09" db="EMBL/GenBank/DDBJ databases">
        <title>Pseudoalteromonas amylolytica sp. nov., isolated from the surface seawater.</title>
        <authorList>
            <person name="Wu Y.-H."/>
            <person name="Cheng H."/>
            <person name="Jin X.-B."/>
            <person name="Wang C.-S."/>
            <person name="Xu X.-W."/>
        </authorList>
    </citation>
    <scope>NUCLEOTIDE SEQUENCE [LARGE SCALE GENOMIC DNA]</scope>
    <source>
        <strain evidence="2 3">JW1</strain>
    </source>
</reference>
<dbReference type="AlphaFoldDB" id="A0A1S1MS75"/>
<dbReference type="SUPFAM" id="SSF50129">
    <property type="entry name" value="GroES-like"/>
    <property type="match status" value="1"/>
</dbReference>
<accession>A0A1S1MS75</accession>
<name>A0A1S1MS75_9GAMM</name>
<dbReference type="EMBL" id="MKJU01000030">
    <property type="protein sequence ID" value="OHU88940.1"/>
    <property type="molecule type" value="Genomic_DNA"/>
</dbReference>
<dbReference type="STRING" id="1859457.BET10_19210"/>
<dbReference type="PANTHER" id="PTHR43677:SF3">
    <property type="entry name" value="PROSTAGLANDIN REDUCTASE 3"/>
    <property type="match status" value="1"/>
</dbReference>
<evidence type="ECO:0000259" key="1">
    <source>
        <dbReference type="SMART" id="SM00829"/>
    </source>
</evidence>
<dbReference type="InterPro" id="IPR011032">
    <property type="entry name" value="GroES-like_sf"/>
</dbReference>
<dbReference type="Pfam" id="PF08240">
    <property type="entry name" value="ADH_N"/>
    <property type="match status" value="1"/>
</dbReference>
<dbReference type="InterPro" id="IPR013154">
    <property type="entry name" value="ADH-like_N"/>
</dbReference>
<dbReference type="InterPro" id="IPR013149">
    <property type="entry name" value="ADH-like_C"/>
</dbReference>
<dbReference type="Proteomes" id="UP000179786">
    <property type="component" value="Unassembled WGS sequence"/>
</dbReference>
<dbReference type="InterPro" id="IPR020843">
    <property type="entry name" value="ER"/>
</dbReference>
<gene>
    <name evidence="2" type="ORF">BET10_19210</name>
</gene>
<dbReference type="GO" id="GO:0016491">
    <property type="term" value="F:oxidoreductase activity"/>
    <property type="evidence" value="ECO:0007669"/>
    <property type="project" value="InterPro"/>
</dbReference>
<dbReference type="Pfam" id="PF00107">
    <property type="entry name" value="ADH_zinc_N"/>
    <property type="match status" value="1"/>
</dbReference>
<dbReference type="Gene3D" id="3.90.180.10">
    <property type="entry name" value="Medium-chain alcohol dehydrogenases, catalytic domain"/>
    <property type="match status" value="1"/>
</dbReference>
<dbReference type="PANTHER" id="PTHR43677">
    <property type="entry name" value="SHORT-CHAIN DEHYDROGENASE/REDUCTASE"/>
    <property type="match status" value="1"/>
</dbReference>
<dbReference type="SUPFAM" id="SSF51735">
    <property type="entry name" value="NAD(P)-binding Rossmann-fold domains"/>
    <property type="match status" value="1"/>
</dbReference>
<evidence type="ECO:0000313" key="2">
    <source>
        <dbReference type="EMBL" id="OHU88940.1"/>
    </source>
</evidence>
<sequence>MNENRVTTIPETMSGILLAEPGVHFRLQQAQLSTPKPTAQQVLVKVEYTGLGSLDEKFAQQGTPCWQYPRVFGFDAVGTVVDAPKGMHPEVGTRVMWHNDISTPGVMSEYAAVANYALAVVPEHVDPIVAACLPTPGMTALIALLKLQLDEGDSVFIEAGHTCTGQLAIQFAKQQGLMVFSNCPQGHQELLKELGADAVFSEQDENLADLIQRQYGYDGVQGVIDSSGQHTNELLSLLQFCGRISCISGLSQLDDALLFKKAPNIGVVSLPGAWLAKSICAQQRMSFLGNILMENLQQERLRLPKHELIAFESDEIARALKQRQHLPGTFQSIKVA</sequence>
<proteinExistence type="predicted"/>
<comment type="caution">
    <text evidence="2">The sequence shown here is derived from an EMBL/GenBank/DDBJ whole genome shotgun (WGS) entry which is preliminary data.</text>
</comment>
<dbReference type="InterPro" id="IPR036291">
    <property type="entry name" value="NAD(P)-bd_dom_sf"/>
</dbReference>
<organism evidence="2 3">
    <name type="scientific">Pseudoalteromonas amylolytica</name>
    <dbReference type="NCBI Taxonomy" id="1859457"/>
    <lineage>
        <taxon>Bacteria</taxon>
        <taxon>Pseudomonadati</taxon>
        <taxon>Pseudomonadota</taxon>
        <taxon>Gammaproteobacteria</taxon>
        <taxon>Alteromonadales</taxon>
        <taxon>Pseudoalteromonadaceae</taxon>
        <taxon>Pseudoalteromonas</taxon>
    </lineage>
</organism>
<dbReference type="SMART" id="SM00829">
    <property type="entry name" value="PKS_ER"/>
    <property type="match status" value="1"/>
</dbReference>
<protein>
    <recommendedName>
        <fullName evidence="1">Enoyl reductase (ER) domain-containing protein</fullName>
    </recommendedName>
</protein>